<dbReference type="GO" id="GO:0005737">
    <property type="term" value="C:cytoplasm"/>
    <property type="evidence" value="ECO:0007669"/>
    <property type="project" value="UniProtKB-SubCell"/>
</dbReference>
<evidence type="ECO:0000256" key="10">
    <source>
        <dbReference type="ARBA" id="ARBA00023242"/>
    </source>
</evidence>
<protein>
    <recommendedName>
        <fullName evidence="12">Tyrosine--tRNA ligase</fullName>
        <ecNumber evidence="12">6.1.1.1</ecNumber>
    </recommendedName>
    <alternativeName>
        <fullName evidence="12">Tyrosyl-tRNA synthetase</fullName>
    </alternativeName>
</protein>
<dbReference type="InterPro" id="IPR023617">
    <property type="entry name" value="Tyr-tRNA-ligase_arc/euk-type"/>
</dbReference>
<evidence type="ECO:0000256" key="11">
    <source>
        <dbReference type="ARBA" id="ARBA00048248"/>
    </source>
</evidence>
<dbReference type="PIRSF" id="PIRSF006588">
    <property type="entry name" value="TyrRS_arch_euk"/>
    <property type="match status" value="1"/>
</dbReference>
<feature type="compositionally biased region" description="Basic residues" evidence="13">
    <location>
        <begin position="353"/>
        <end position="362"/>
    </location>
</feature>
<accession>A0A2I1D0W0</accession>
<keyword evidence="8 12" id="KW-0648">Protein biosynthesis</keyword>
<keyword evidence="4" id="KW-0963">Cytoplasm</keyword>
<dbReference type="InterPro" id="IPR002305">
    <property type="entry name" value="aa-tRNA-synth_Ic"/>
</dbReference>
<keyword evidence="10" id="KW-0539">Nucleus</keyword>
<proteinExistence type="inferred from homology"/>
<evidence type="ECO:0000256" key="6">
    <source>
        <dbReference type="ARBA" id="ARBA00022741"/>
    </source>
</evidence>
<evidence type="ECO:0000256" key="8">
    <source>
        <dbReference type="ARBA" id="ARBA00022917"/>
    </source>
</evidence>
<dbReference type="FunFam" id="3.40.50.620:FF:000040">
    <property type="entry name" value="Tyrosine--tRNA ligase"/>
    <property type="match status" value="1"/>
</dbReference>
<dbReference type="InterPro" id="IPR014729">
    <property type="entry name" value="Rossmann-like_a/b/a_fold"/>
</dbReference>
<keyword evidence="5 12" id="KW-0436">Ligase</keyword>
<dbReference type="InterPro" id="IPR002307">
    <property type="entry name" value="Tyr-tRNA-ligase"/>
</dbReference>
<dbReference type="Pfam" id="PF00579">
    <property type="entry name" value="tRNA-synt_1b"/>
    <property type="match status" value="1"/>
</dbReference>
<dbReference type="GO" id="GO:0005524">
    <property type="term" value="F:ATP binding"/>
    <property type="evidence" value="ECO:0007669"/>
    <property type="project" value="UniProtKB-KW"/>
</dbReference>
<evidence type="ECO:0000256" key="12">
    <source>
        <dbReference type="RuleBase" id="RU361234"/>
    </source>
</evidence>
<comment type="similarity">
    <text evidence="3 12">Belongs to the class-I aminoacyl-tRNA synthetase family.</text>
</comment>
<comment type="catalytic activity">
    <reaction evidence="11 12">
        <text>tRNA(Tyr) + L-tyrosine + ATP = L-tyrosyl-tRNA(Tyr) + AMP + diphosphate + H(+)</text>
        <dbReference type="Rhea" id="RHEA:10220"/>
        <dbReference type="Rhea" id="RHEA-COMP:9706"/>
        <dbReference type="Rhea" id="RHEA-COMP:9707"/>
        <dbReference type="ChEBI" id="CHEBI:15378"/>
        <dbReference type="ChEBI" id="CHEBI:30616"/>
        <dbReference type="ChEBI" id="CHEBI:33019"/>
        <dbReference type="ChEBI" id="CHEBI:58315"/>
        <dbReference type="ChEBI" id="CHEBI:78442"/>
        <dbReference type="ChEBI" id="CHEBI:78536"/>
        <dbReference type="ChEBI" id="CHEBI:456215"/>
        <dbReference type="EC" id="6.1.1.1"/>
    </reaction>
</comment>
<dbReference type="NCBIfam" id="TIGR00234">
    <property type="entry name" value="tyrS"/>
    <property type="match status" value="1"/>
</dbReference>
<comment type="caution">
    <text evidence="14">The sequence shown here is derived from an EMBL/GenBank/DDBJ whole genome shotgun (WGS) entry which is preliminary data.</text>
</comment>
<reference evidence="14" key="1">
    <citation type="submission" date="2016-12" db="EMBL/GenBank/DDBJ databases">
        <title>The genomes of Aspergillus section Nigri reveals drivers in fungal speciation.</title>
        <authorList>
            <consortium name="DOE Joint Genome Institute"/>
            <person name="Vesth T.C."/>
            <person name="Nybo J."/>
            <person name="Theobald S."/>
            <person name="Brandl J."/>
            <person name="Frisvad J.C."/>
            <person name="Nielsen K.F."/>
            <person name="Lyhne E.K."/>
            <person name="Kogle M.E."/>
            <person name="Kuo A."/>
            <person name="Riley R."/>
            <person name="Clum A."/>
            <person name="Nolan M."/>
            <person name="Lipzen A."/>
            <person name="Salamov A."/>
            <person name="Henrissat B."/>
            <person name="Wiebenga A."/>
            <person name="De vries R.P."/>
            <person name="Grigoriev I.V."/>
            <person name="Mortensen U.H."/>
            <person name="Andersen M.R."/>
            <person name="Baker S.E."/>
        </authorList>
    </citation>
    <scope>NUCLEOTIDE SEQUENCE</scope>
    <source>
        <strain evidence="14">IBT 28561</strain>
    </source>
</reference>
<keyword evidence="15" id="KW-1185">Reference proteome</keyword>
<dbReference type="AlphaFoldDB" id="A0A2I1D0W0"/>
<evidence type="ECO:0000256" key="7">
    <source>
        <dbReference type="ARBA" id="ARBA00022840"/>
    </source>
</evidence>
<dbReference type="GeneID" id="36546989"/>
<comment type="subcellular location">
    <subcellularLocation>
        <location evidence="2">Cytoplasm</location>
    </subcellularLocation>
    <subcellularLocation>
        <location evidence="1">Nucleus</location>
    </subcellularLocation>
</comment>
<organism evidence="14 15">
    <name type="scientific">Aspergillus campestris (strain IBT 28561)</name>
    <dbReference type="NCBI Taxonomy" id="1392248"/>
    <lineage>
        <taxon>Eukaryota</taxon>
        <taxon>Fungi</taxon>
        <taxon>Dikarya</taxon>
        <taxon>Ascomycota</taxon>
        <taxon>Pezizomycotina</taxon>
        <taxon>Eurotiomycetes</taxon>
        <taxon>Eurotiomycetidae</taxon>
        <taxon>Eurotiales</taxon>
        <taxon>Aspergillaceae</taxon>
        <taxon>Aspergillus</taxon>
        <taxon>Aspergillus subgen. Circumdati</taxon>
    </lineage>
</organism>
<name>A0A2I1D0W0_ASPC2</name>
<dbReference type="SUPFAM" id="SSF52374">
    <property type="entry name" value="Nucleotidylyl transferase"/>
    <property type="match status" value="1"/>
</dbReference>
<dbReference type="GO" id="GO:0004831">
    <property type="term" value="F:tyrosine-tRNA ligase activity"/>
    <property type="evidence" value="ECO:0007669"/>
    <property type="project" value="UniProtKB-EC"/>
</dbReference>
<keyword evidence="7 12" id="KW-0067">ATP-binding</keyword>
<dbReference type="InterPro" id="IPR050489">
    <property type="entry name" value="Tyr-tRNA_synthase"/>
</dbReference>
<evidence type="ECO:0000256" key="9">
    <source>
        <dbReference type="ARBA" id="ARBA00023146"/>
    </source>
</evidence>
<dbReference type="RefSeq" id="XP_024692110.1">
    <property type="nucleotide sequence ID" value="XM_024839465.1"/>
</dbReference>
<dbReference type="PANTHER" id="PTHR46264">
    <property type="entry name" value="TYROSINE-TRNA LIGASE"/>
    <property type="match status" value="1"/>
</dbReference>
<feature type="region of interest" description="Disordered" evidence="13">
    <location>
        <begin position="343"/>
        <end position="387"/>
    </location>
</feature>
<evidence type="ECO:0000256" key="3">
    <source>
        <dbReference type="ARBA" id="ARBA00005594"/>
    </source>
</evidence>
<keyword evidence="9 12" id="KW-0030">Aminoacyl-tRNA synthetase</keyword>
<gene>
    <name evidence="14" type="ORF">P168DRAFT_311146</name>
</gene>
<keyword evidence="6 12" id="KW-0547">Nucleotide-binding</keyword>
<evidence type="ECO:0000313" key="15">
    <source>
        <dbReference type="Proteomes" id="UP000234254"/>
    </source>
</evidence>
<evidence type="ECO:0000256" key="4">
    <source>
        <dbReference type="ARBA" id="ARBA00022490"/>
    </source>
</evidence>
<dbReference type="Proteomes" id="UP000234254">
    <property type="component" value="Unassembled WGS sequence"/>
</dbReference>
<dbReference type="Gene3D" id="1.10.240.10">
    <property type="entry name" value="Tyrosyl-Transfer RNA Synthetase"/>
    <property type="match status" value="1"/>
</dbReference>
<dbReference type="PANTHER" id="PTHR46264:SF4">
    <property type="entry name" value="TYROSINE--TRNA LIGASE, CYTOPLASMIC"/>
    <property type="match status" value="1"/>
</dbReference>
<dbReference type="EMBL" id="MSFM01000007">
    <property type="protein sequence ID" value="PKY03516.1"/>
    <property type="molecule type" value="Genomic_DNA"/>
</dbReference>
<evidence type="ECO:0000313" key="14">
    <source>
        <dbReference type="EMBL" id="PKY03516.1"/>
    </source>
</evidence>
<evidence type="ECO:0000256" key="1">
    <source>
        <dbReference type="ARBA" id="ARBA00004123"/>
    </source>
</evidence>
<evidence type="ECO:0000256" key="13">
    <source>
        <dbReference type="SAM" id="MobiDB-lite"/>
    </source>
</evidence>
<dbReference type="EC" id="6.1.1.1" evidence="12"/>
<dbReference type="OrthoDB" id="197206at2759"/>
<dbReference type="GO" id="GO:0006437">
    <property type="term" value="P:tyrosyl-tRNA aminoacylation"/>
    <property type="evidence" value="ECO:0007669"/>
    <property type="project" value="InterPro"/>
</dbReference>
<evidence type="ECO:0000256" key="5">
    <source>
        <dbReference type="ARBA" id="ARBA00022598"/>
    </source>
</evidence>
<dbReference type="PRINTS" id="PR01040">
    <property type="entry name" value="TRNASYNTHTYR"/>
</dbReference>
<dbReference type="GO" id="GO:0005634">
    <property type="term" value="C:nucleus"/>
    <property type="evidence" value="ECO:0007669"/>
    <property type="project" value="UniProtKB-SubCell"/>
</dbReference>
<sequence>MATLDAKQKFDLITENLAEVLNPEIIEGILAEGRSLKIYWGTAPTGKIHCGYFVPAIKIAQYLAAGCNVKILLADIHGFLDNLKAPIELVELRAEYYRRTISAVLEAVGVSLEKLEFVKGSSYQKSPEYIMDVYKLCAVTSEHDAKKAGAEVVKQSDNSPLSGLLYSILQVLDEQHLDVDCQFGGLDQRKLFTAAKEWLPKLGYKERAHLMNPMVPGLQGGKMSSSEQDSKIDLLDTPEVITKKIRKAEASPKVVEENGVLAFVEYVLLPASELKGRREFRVERERDGLEPLVYTSIEQMHEDYRADVLSPQLLKPAVSKALLDLLAPIHAAYQADAEWQEITDKAYPSTEKKKVKKVKNKGTRYPGAGQESQGLPDRTKQDAPVQN</sequence>
<dbReference type="Gene3D" id="3.40.50.620">
    <property type="entry name" value="HUPs"/>
    <property type="match status" value="1"/>
</dbReference>
<evidence type="ECO:0000256" key="2">
    <source>
        <dbReference type="ARBA" id="ARBA00004496"/>
    </source>
</evidence>
<dbReference type="VEuPathDB" id="FungiDB:P168DRAFT_311146"/>
<dbReference type="NCBIfam" id="NF006330">
    <property type="entry name" value="PRK08560.1"/>
    <property type="match status" value="1"/>
</dbReference>
<dbReference type="FunFam" id="1.10.240.10:FF:000004">
    <property type="entry name" value="Tyrosine--tRNA ligase"/>
    <property type="match status" value="1"/>
</dbReference>